<evidence type="ECO:0000259" key="2">
    <source>
        <dbReference type="PROSITE" id="PS50235"/>
    </source>
</evidence>
<proteinExistence type="predicted"/>
<evidence type="ECO:0000313" key="3">
    <source>
        <dbReference type="EMBL" id="KAK8840804.1"/>
    </source>
</evidence>
<dbReference type="InterPro" id="IPR018200">
    <property type="entry name" value="USP_CS"/>
</dbReference>
<dbReference type="InterPro" id="IPR001394">
    <property type="entry name" value="Peptidase_C19_UCH"/>
</dbReference>
<feature type="compositionally biased region" description="Basic and acidic residues" evidence="1">
    <location>
        <begin position="182"/>
        <end position="247"/>
    </location>
</feature>
<reference evidence="3 4" key="1">
    <citation type="submission" date="2024-04" db="EMBL/GenBank/DDBJ databases">
        <title>Tritrichomonas musculus Genome.</title>
        <authorList>
            <person name="Alves-Ferreira E."/>
            <person name="Grigg M."/>
            <person name="Lorenzi H."/>
            <person name="Galac M."/>
        </authorList>
    </citation>
    <scope>NUCLEOTIDE SEQUENCE [LARGE SCALE GENOMIC DNA]</scope>
    <source>
        <strain evidence="3 4">EAF2021</strain>
    </source>
</reference>
<dbReference type="PANTHER" id="PTHR24006">
    <property type="entry name" value="UBIQUITIN CARBOXYL-TERMINAL HYDROLASE"/>
    <property type="match status" value="1"/>
</dbReference>
<feature type="compositionally biased region" description="Polar residues" evidence="1">
    <location>
        <begin position="250"/>
        <end position="272"/>
    </location>
</feature>
<evidence type="ECO:0000313" key="4">
    <source>
        <dbReference type="Proteomes" id="UP001470230"/>
    </source>
</evidence>
<dbReference type="PROSITE" id="PS00973">
    <property type="entry name" value="USP_2"/>
    <property type="match status" value="1"/>
</dbReference>
<name>A0ABR2H3M2_9EUKA</name>
<accession>A0ABR2H3M2</accession>
<protein>
    <submittedName>
        <fullName evidence="3">Ubiquitin carboxyl-terminal hydrolase 7</fullName>
    </submittedName>
</protein>
<keyword evidence="4" id="KW-1185">Reference proteome</keyword>
<dbReference type="PROSITE" id="PS50235">
    <property type="entry name" value="USP_3"/>
    <property type="match status" value="1"/>
</dbReference>
<keyword evidence="3" id="KW-0378">Hydrolase</keyword>
<evidence type="ECO:0000256" key="1">
    <source>
        <dbReference type="SAM" id="MobiDB-lite"/>
    </source>
</evidence>
<sequence length="1152" mass="134093">MSKLISAAKKSIKVSVGPKDGNLISEKDFFILEDISISLDINLTDNKHIINLILSEGSKKNFPFYSVIYIHDQNKVLMGKDYIIQKNIKFQESYPKCLFHLPINYDYREKIANLSNNKTISIEFSFEIFIEADLKNKNKALDINTTTTINKFEKPEVFAKSEKTETKPKTETKIETKIETKQKTETKIETETKPKTEQKIEVKQKTETETKPKIEKKQETEIKPKTETKSEIKSLEKVQKLERKDPLVKPTQSSQINQLINSTQTKKNPNPKDNNELLKKASVSSTSKSAGRTVPYNGIYNQGATCYINSSIQTLFFISYFRDVIFHFTSFTEGSIESELQLLFYNLEKGKSHCSTVKLTKALGMSDRSVHIQQDIQEFLSDFLERIQRNLKDEISYIFEGTTIHFLKSSRGTLLSSSTETFKQLMINVSDSVDTSLKSYFSPEKIENYNVGNETQTVTLESKISVLPRILQIVIKRYKRGLVTNSNIKDNSQVNFKEDLDLLPFVDRRNASSQNCTKYKLYAVIAHSGTLSSGHYTVFLKPEMKDVWFYFSDSLIRKSSPHEAIEMNFGSANNRSAYILVYARIDSIQEMFKRNYQIPDNLIKLAEREQQRESIVMKSDPSYLIDFQIFNELCLVENCEKNFMSFHNPDFELNISVNLRSEVDCIYENISKKTKIDTTRLRLWTISSDGVHLDKVITPMDQVDELDNQKLFLEIKNEDEMIQTIETKIYFLFLYTRSMKRPLLFLHTVHYDPSPLEYESIVDDGMSIIIQNTNINCINKSLVSVYVYDSNKVVKKLQTQFCVEENGSMIILEIAEEINDSIIDRIEYNIRVNKKLNLLRNNRQIKQQKSTEIIFNYFDFMAKYMPDSFDNFYQTRNNMKHVKVYNFEDIKQKVGVIDVPSSIQYQQLVQFINVMFEPGNSSNDPNSVCLLFGHDSDLDAPRSKPFELSSSPFKIEKSLDTIYYTIVSKSYASDPTSKTRIVQLSKNGYSLGKIVCYYWPESLIHPFKQFYLFNESFFKENNHLENRLFIVDKNKEIFFFNDDKDLSFDNKNVLRIEKVMLGQIGKKLIVLQEATIGIHDRIQKLGNPFFFPYIDNENVSQFRSRLCTFLGYDLGYFQIHPKKNFFHKGSVMKEKVHLQKWDDQNTIYLIFD</sequence>
<dbReference type="PANTHER" id="PTHR24006:SF644">
    <property type="entry name" value="UBIQUITIN CARBOXYL-TERMINAL HYDROLASE 7"/>
    <property type="match status" value="1"/>
</dbReference>
<dbReference type="EMBL" id="JAPFFF010000043">
    <property type="protein sequence ID" value="KAK8840804.1"/>
    <property type="molecule type" value="Genomic_DNA"/>
</dbReference>
<dbReference type="InterPro" id="IPR050164">
    <property type="entry name" value="Peptidase_C19"/>
</dbReference>
<dbReference type="Pfam" id="PF00443">
    <property type="entry name" value="UCH"/>
    <property type="match status" value="1"/>
</dbReference>
<dbReference type="Proteomes" id="UP001470230">
    <property type="component" value="Unassembled WGS sequence"/>
</dbReference>
<feature type="domain" description="USP" evidence="2">
    <location>
        <begin position="297"/>
        <end position="585"/>
    </location>
</feature>
<dbReference type="SUPFAM" id="SSF54001">
    <property type="entry name" value="Cysteine proteinases"/>
    <property type="match status" value="1"/>
</dbReference>
<gene>
    <name evidence="3" type="ORF">M9Y10_027626</name>
</gene>
<dbReference type="PROSITE" id="PS00972">
    <property type="entry name" value="USP_1"/>
    <property type="match status" value="1"/>
</dbReference>
<dbReference type="Gene3D" id="3.90.70.10">
    <property type="entry name" value="Cysteine proteinases"/>
    <property type="match status" value="1"/>
</dbReference>
<dbReference type="GO" id="GO:0016787">
    <property type="term" value="F:hydrolase activity"/>
    <property type="evidence" value="ECO:0007669"/>
    <property type="project" value="UniProtKB-KW"/>
</dbReference>
<feature type="region of interest" description="Disordered" evidence="1">
    <location>
        <begin position="182"/>
        <end position="294"/>
    </location>
</feature>
<organism evidence="3 4">
    <name type="scientific">Tritrichomonas musculus</name>
    <dbReference type="NCBI Taxonomy" id="1915356"/>
    <lineage>
        <taxon>Eukaryota</taxon>
        <taxon>Metamonada</taxon>
        <taxon>Parabasalia</taxon>
        <taxon>Tritrichomonadida</taxon>
        <taxon>Tritrichomonadidae</taxon>
        <taxon>Tritrichomonas</taxon>
    </lineage>
</organism>
<comment type="caution">
    <text evidence="3">The sequence shown here is derived from an EMBL/GenBank/DDBJ whole genome shotgun (WGS) entry which is preliminary data.</text>
</comment>
<dbReference type="InterPro" id="IPR038765">
    <property type="entry name" value="Papain-like_cys_pep_sf"/>
</dbReference>
<dbReference type="InterPro" id="IPR028889">
    <property type="entry name" value="USP"/>
</dbReference>
<feature type="compositionally biased region" description="Low complexity" evidence="1">
    <location>
        <begin position="280"/>
        <end position="290"/>
    </location>
</feature>